<protein>
    <submittedName>
        <fullName evidence="3">Outer membrane lipoprotein-sorting protein</fullName>
    </submittedName>
</protein>
<evidence type="ECO:0000313" key="3">
    <source>
        <dbReference type="EMBL" id="RMA64438.1"/>
    </source>
</evidence>
<comment type="caution">
    <text evidence="3">The sequence shown here is derived from an EMBL/GenBank/DDBJ whole genome shotgun (WGS) entry which is preliminary data.</text>
</comment>
<dbReference type="AlphaFoldDB" id="A0A3L9Z257"/>
<dbReference type="OrthoDB" id="128937at2"/>
<evidence type="ECO:0000313" key="4">
    <source>
        <dbReference type="Proteomes" id="UP000271339"/>
    </source>
</evidence>
<dbReference type="InterPro" id="IPR033399">
    <property type="entry name" value="TP_0789-like"/>
</dbReference>
<name>A0A3L9Z257_9FLAO</name>
<dbReference type="Proteomes" id="UP000271339">
    <property type="component" value="Unassembled WGS sequence"/>
</dbReference>
<feature type="signal peptide" evidence="1">
    <location>
        <begin position="1"/>
        <end position="23"/>
    </location>
</feature>
<keyword evidence="4" id="KW-1185">Reference proteome</keyword>
<feature type="domain" description="Uncharacterized protein TP-0789" evidence="2">
    <location>
        <begin position="130"/>
        <end position="245"/>
    </location>
</feature>
<keyword evidence="1" id="KW-0732">Signal</keyword>
<dbReference type="Gene3D" id="2.50.20.10">
    <property type="entry name" value="Lipoprotein localisation LolA/LolB/LppX"/>
    <property type="match status" value="1"/>
</dbReference>
<evidence type="ECO:0000259" key="2">
    <source>
        <dbReference type="Pfam" id="PF17131"/>
    </source>
</evidence>
<reference evidence="3 4" key="1">
    <citation type="submission" date="2018-10" db="EMBL/GenBank/DDBJ databases">
        <title>Genomic Encyclopedia of Archaeal and Bacterial Type Strains, Phase II (KMG-II): from individual species to whole genera.</title>
        <authorList>
            <person name="Goeker M."/>
        </authorList>
    </citation>
    <scope>NUCLEOTIDE SEQUENCE [LARGE SCALE GENOMIC DNA]</scope>
    <source>
        <strain evidence="3 4">DSM 23424</strain>
    </source>
</reference>
<proteinExistence type="predicted"/>
<dbReference type="RefSeq" id="WP_121906885.1">
    <property type="nucleotide sequence ID" value="NZ_REFC01000012.1"/>
</dbReference>
<dbReference type="Pfam" id="PF17131">
    <property type="entry name" value="LolA_like"/>
    <property type="match status" value="1"/>
</dbReference>
<feature type="chain" id="PRO_5018067828" evidence="1">
    <location>
        <begin position="24"/>
        <end position="251"/>
    </location>
</feature>
<gene>
    <name evidence="3" type="ORF">BXY75_1313</name>
</gene>
<accession>A0A3L9Z257</accession>
<dbReference type="EMBL" id="REFC01000012">
    <property type="protein sequence ID" value="RMA64438.1"/>
    <property type="molecule type" value="Genomic_DNA"/>
</dbReference>
<evidence type="ECO:0000256" key="1">
    <source>
        <dbReference type="SAM" id="SignalP"/>
    </source>
</evidence>
<organism evidence="3 4">
    <name type="scientific">Ulvibacter antarcticus</name>
    <dbReference type="NCBI Taxonomy" id="442714"/>
    <lineage>
        <taxon>Bacteria</taxon>
        <taxon>Pseudomonadati</taxon>
        <taxon>Bacteroidota</taxon>
        <taxon>Flavobacteriia</taxon>
        <taxon>Flavobacteriales</taxon>
        <taxon>Flavobacteriaceae</taxon>
        <taxon>Ulvibacter</taxon>
    </lineage>
</organism>
<keyword evidence="3" id="KW-0449">Lipoprotein</keyword>
<sequence length="251" mass="28193">MKKNNLVLIAFLLIGSSSIIAQSADEIIANYFENTGGKANWENLEALEYSGQLNMQGMMIPIIKIDTKSGKTMSRGDFQGQSFFQEVFDGETLWNTNQMTMAAEKSDAESTENFKKNLNDFPDPLLNYKEKGYTAELIGKETIEGTETFKIKLVKEPIMVDGVEADDVSYYYFDTENFVPIVMETEITSGPGKGMTVIAKYSDYQEVDGIFFAFSIKNGVKEMPGETEITIKDIKINPEIEDSIFAFPEKQ</sequence>